<evidence type="ECO:0000256" key="3">
    <source>
        <dbReference type="ARBA" id="ARBA00022679"/>
    </source>
</evidence>
<dbReference type="GO" id="GO:0005507">
    <property type="term" value="F:copper ion binding"/>
    <property type="evidence" value="ECO:0007669"/>
    <property type="project" value="TreeGrafter"/>
</dbReference>
<keyword evidence="4" id="KW-0479">Metal-binding</keyword>
<evidence type="ECO:0000256" key="6">
    <source>
        <dbReference type="ARBA" id="ARBA00022833"/>
    </source>
</evidence>
<dbReference type="InterPro" id="IPR038371">
    <property type="entry name" value="Cu_polyphenol_OxRdtase_sf"/>
</dbReference>
<evidence type="ECO:0000313" key="11">
    <source>
        <dbReference type="EMBL" id="NGP86958.1"/>
    </source>
</evidence>
<dbReference type="AlphaFoldDB" id="A0A6M1SSP7"/>
<dbReference type="PANTHER" id="PTHR30616:SF2">
    <property type="entry name" value="PURINE NUCLEOSIDE PHOSPHORYLASE LACC1"/>
    <property type="match status" value="1"/>
</dbReference>
<keyword evidence="3" id="KW-0808">Transferase</keyword>
<comment type="catalytic activity">
    <reaction evidence="7">
        <text>adenosine + H2O + H(+) = inosine + NH4(+)</text>
        <dbReference type="Rhea" id="RHEA:24408"/>
        <dbReference type="ChEBI" id="CHEBI:15377"/>
        <dbReference type="ChEBI" id="CHEBI:15378"/>
        <dbReference type="ChEBI" id="CHEBI:16335"/>
        <dbReference type="ChEBI" id="CHEBI:17596"/>
        <dbReference type="ChEBI" id="CHEBI:28938"/>
        <dbReference type="EC" id="3.5.4.4"/>
    </reaction>
    <physiologicalReaction direction="left-to-right" evidence="7">
        <dbReference type="Rhea" id="RHEA:24409"/>
    </physiologicalReaction>
</comment>
<evidence type="ECO:0000256" key="7">
    <source>
        <dbReference type="ARBA" id="ARBA00047989"/>
    </source>
</evidence>
<dbReference type="InterPro" id="IPR003730">
    <property type="entry name" value="Cu_polyphenol_OxRdtase"/>
</dbReference>
<reference evidence="11 12" key="1">
    <citation type="submission" date="2020-02" db="EMBL/GenBank/DDBJ databases">
        <title>Aliifodinibius halophilus 2W32, complete genome.</title>
        <authorList>
            <person name="Li Y."/>
            <person name="Wu S."/>
        </authorList>
    </citation>
    <scope>NUCLEOTIDE SEQUENCE [LARGE SCALE GENOMIC DNA]</scope>
    <source>
        <strain evidence="11 12">2W32</strain>
    </source>
</reference>
<evidence type="ECO:0000256" key="10">
    <source>
        <dbReference type="RuleBase" id="RU361274"/>
    </source>
</evidence>
<comment type="catalytic activity">
    <reaction evidence="9">
        <text>S-methyl-5'-thioadenosine + phosphate = 5-(methylsulfanyl)-alpha-D-ribose 1-phosphate + adenine</text>
        <dbReference type="Rhea" id="RHEA:11852"/>
        <dbReference type="ChEBI" id="CHEBI:16708"/>
        <dbReference type="ChEBI" id="CHEBI:17509"/>
        <dbReference type="ChEBI" id="CHEBI:43474"/>
        <dbReference type="ChEBI" id="CHEBI:58533"/>
        <dbReference type="EC" id="2.4.2.28"/>
    </reaction>
    <physiologicalReaction direction="left-to-right" evidence="9">
        <dbReference type="Rhea" id="RHEA:11853"/>
    </physiologicalReaction>
</comment>
<evidence type="ECO:0000256" key="9">
    <source>
        <dbReference type="ARBA" id="ARBA00049893"/>
    </source>
</evidence>
<proteinExistence type="inferred from homology"/>
<comment type="similarity">
    <text evidence="2 10">Belongs to the purine nucleoside phosphorylase YfiH/LACC1 family.</text>
</comment>
<organism evidence="11 12">
    <name type="scientific">Fodinibius halophilus</name>
    <dbReference type="NCBI Taxonomy" id="1736908"/>
    <lineage>
        <taxon>Bacteria</taxon>
        <taxon>Pseudomonadati</taxon>
        <taxon>Balneolota</taxon>
        <taxon>Balneolia</taxon>
        <taxon>Balneolales</taxon>
        <taxon>Balneolaceae</taxon>
        <taxon>Fodinibius</taxon>
    </lineage>
</organism>
<keyword evidence="6" id="KW-0862">Zinc</keyword>
<dbReference type="CDD" id="cd16833">
    <property type="entry name" value="YfiH"/>
    <property type="match status" value="1"/>
</dbReference>
<gene>
    <name evidence="11" type="primary">pgeF</name>
    <name evidence="11" type="ORF">G3569_01225</name>
</gene>
<dbReference type="GO" id="GO:0017061">
    <property type="term" value="F:S-methyl-5-thioadenosine phosphorylase activity"/>
    <property type="evidence" value="ECO:0007669"/>
    <property type="project" value="UniProtKB-EC"/>
</dbReference>
<evidence type="ECO:0000256" key="1">
    <source>
        <dbReference type="ARBA" id="ARBA00000553"/>
    </source>
</evidence>
<evidence type="ECO:0000313" key="12">
    <source>
        <dbReference type="Proteomes" id="UP000479132"/>
    </source>
</evidence>
<evidence type="ECO:0000256" key="5">
    <source>
        <dbReference type="ARBA" id="ARBA00022801"/>
    </source>
</evidence>
<dbReference type="Gene3D" id="3.60.140.10">
    <property type="entry name" value="CNF1/YfiH-like putative cysteine hydrolases"/>
    <property type="match status" value="1"/>
</dbReference>
<comment type="catalytic activity">
    <reaction evidence="1">
        <text>inosine + phosphate = alpha-D-ribose 1-phosphate + hypoxanthine</text>
        <dbReference type="Rhea" id="RHEA:27646"/>
        <dbReference type="ChEBI" id="CHEBI:17368"/>
        <dbReference type="ChEBI" id="CHEBI:17596"/>
        <dbReference type="ChEBI" id="CHEBI:43474"/>
        <dbReference type="ChEBI" id="CHEBI:57720"/>
        <dbReference type="EC" id="2.4.2.1"/>
    </reaction>
    <physiologicalReaction direction="left-to-right" evidence="1">
        <dbReference type="Rhea" id="RHEA:27647"/>
    </physiologicalReaction>
</comment>
<dbReference type="Pfam" id="PF02578">
    <property type="entry name" value="Cu-oxidase_4"/>
    <property type="match status" value="1"/>
</dbReference>
<dbReference type="RefSeq" id="WP_165265251.1">
    <property type="nucleotide sequence ID" value="NZ_JAALLS010000001.1"/>
</dbReference>
<dbReference type="EMBL" id="JAALLS010000001">
    <property type="protein sequence ID" value="NGP86958.1"/>
    <property type="molecule type" value="Genomic_DNA"/>
</dbReference>
<dbReference type="InterPro" id="IPR011324">
    <property type="entry name" value="Cytotoxic_necrot_fac-like_cat"/>
</dbReference>
<keyword evidence="12" id="KW-1185">Reference proteome</keyword>
<accession>A0A6M1SSP7</accession>
<dbReference type="PANTHER" id="PTHR30616">
    <property type="entry name" value="UNCHARACTERIZED PROTEIN YFIH"/>
    <property type="match status" value="1"/>
</dbReference>
<evidence type="ECO:0000256" key="2">
    <source>
        <dbReference type="ARBA" id="ARBA00007353"/>
    </source>
</evidence>
<keyword evidence="5" id="KW-0378">Hydrolase</keyword>
<evidence type="ECO:0000256" key="4">
    <source>
        <dbReference type="ARBA" id="ARBA00022723"/>
    </source>
</evidence>
<evidence type="ECO:0000256" key="8">
    <source>
        <dbReference type="ARBA" id="ARBA00048968"/>
    </source>
</evidence>
<dbReference type="NCBIfam" id="TIGR00726">
    <property type="entry name" value="peptidoglycan editing factor PgeF"/>
    <property type="match status" value="1"/>
</dbReference>
<dbReference type="Proteomes" id="UP000479132">
    <property type="component" value="Unassembled WGS sequence"/>
</dbReference>
<sequence>MNKLQTDFSVIRPRNLKNEEGIRAWFTLKNEEYGTQNNIPGLNLGFNTQEQKDVIVQNRLNLLSALEVNTDWVAFADQVHGNRVRIVIQGGTYPNTDGLITSVPGLTLAIQVADCAAVLLWDADSQTVGALHAGWRGAAGDIVPRGIEDMVDQGADPQNIKAFVSPCICLENFEVGIEVAERFPDKFVDYERFEKPHVNLPAFLRYQLEESGIPGNHIEVPEECTVENEDRFYSYRREGQKSGRMMALIQIAE</sequence>
<name>A0A6M1SSP7_9BACT</name>
<dbReference type="GO" id="GO:0016787">
    <property type="term" value="F:hydrolase activity"/>
    <property type="evidence" value="ECO:0007669"/>
    <property type="project" value="UniProtKB-KW"/>
</dbReference>
<comment type="caution">
    <text evidence="11">The sequence shown here is derived from an EMBL/GenBank/DDBJ whole genome shotgun (WGS) entry which is preliminary data.</text>
</comment>
<protein>
    <recommendedName>
        <fullName evidence="10">Purine nucleoside phosphorylase</fullName>
    </recommendedName>
</protein>
<comment type="catalytic activity">
    <reaction evidence="8">
        <text>adenosine + phosphate = alpha-D-ribose 1-phosphate + adenine</text>
        <dbReference type="Rhea" id="RHEA:27642"/>
        <dbReference type="ChEBI" id="CHEBI:16335"/>
        <dbReference type="ChEBI" id="CHEBI:16708"/>
        <dbReference type="ChEBI" id="CHEBI:43474"/>
        <dbReference type="ChEBI" id="CHEBI:57720"/>
        <dbReference type="EC" id="2.4.2.1"/>
    </reaction>
    <physiologicalReaction direction="left-to-right" evidence="8">
        <dbReference type="Rhea" id="RHEA:27643"/>
    </physiologicalReaction>
</comment>
<dbReference type="SUPFAM" id="SSF64438">
    <property type="entry name" value="CNF1/YfiH-like putative cysteine hydrolases"/>
    <property type="match status" value="1"/>
</dbReference>